<dbReference type="Gene3D" id="3.10.290.10">
    <property type="entry name" value="RNA-binding S4 domain"/>
    <property type="match status" value="1"/>
</dbReference>
<dbReference type="InterPro" id="IPR002942">
    <property type="entry name" value="S4_RNA-bd"/>
</dbReference>
<dbReference type="InterPro" id="IPR006224">
    <property type="entry name" value="PsdUridine_synth_RluA-like_CS"/>
</dbReference>
<dbReference type="PROSITE" id="PS50889">
    <property type="entry name" value="S4"/>
    <property type="match status" value="1"/>
</dbReference>
<keyword evidence="5 8" id="KW-0694">RNA-binding</keyword>
<dbReference type="EMBL" id="PDKS01000001">
    <property type="protein sequence ID" value="PPI87610.1"/>
    <property type="molecule type" value="Genomic_DNA"/>
</dbReference>
<dbReference type="AlphaFoldDB" id="A0A2P5SZ78"/>
<name>A0A2P5SZ78_9GAMM</name>
<evidence type="ECO:0000256" key="5">
    <source>
        <dbReference type="ARBA" id="ARBA00022884"/>
    </source>
</evidence>
<dbReference type="PROSITE" id="PS01129">
    <property type="entry name" value="PSI_RLU"/>
    <property type="match status" value="1"/>
</dbReference>
<comment type="function">
    <text evidence="2">Responsible for synthesis of pseudouridine from uracil at positions 955, 2504 and 2580 in 23S ribosomal RNA.</text>
</comment>
<evidence type="ECO:0000256" key="9">
    <source>
        <dbReference type="RuleBase" id="RU362028"/>
    </source>
</evidence>
<gene>
    <name evidence="11" type="ORF">CRV11_01125</name>
</gene>
<evidence type="ECO:0000259" key="10">
    <source>
        <dbReference type="SMART" id="SM00363"/>
    </source>
</evidence>
<dbReference type="InterPro" id="IPR006145">
    <property type="entry name" value="PsdUridine_synth_RsuA/RluA"/>
</dbReference>
<evidence type="ECO:0000256" key="8">
    <source>
        <dbReference type="PROSITE-ProRule" id="PRU00182"/>
    </source>
</evidence>
<dbReference type="Pfam" id="PF01479">
    <property type="entry name" value="S4"/>
    <property type="match status" value="1"/>
</dbReference>
<dbReference type="SUPFAM" id="SSF55120">
    <property type="entry name" value="Pseudouridine synthase"/>
    <property type="match status" value="1"/>
</dbReference>
<proteinExistence type="inferred from homology"/>
<dbReference type="RefSeq" id="WP_136131515.1">
    <property type="nucleotide sequence ID" value="NZ_PDKS01000001.1"/>
</dbReference>
<evidence type="ECO:0000256" key="1">
    <source>
        <dbReference type="ARBA" id="ARBA00000381"/>
    </source>
</evidence>
<dbReference type="Gene3D" id="3.30.2350.10">
    <property type="entry name" value="Pseudouridine synthase"/>
    <property type="match status" value="1"/>
</dbReference>
<evidence type="ECO:0000313" key="11">
    <source>
        <dbReference type="EMBL" id="PPI87610.1"/>
    </source>
</evidence>
<feature type="domain" description="RNA-binding S4" evidence="10">
    <location>
        <begin position="18"/>
        <end position="87"/>
    </location>
</feature>
<comment type="catalytic activity">
    <reaction evidence="9">
        <text>a uridine in RNA = a pseudouridine in RNA</text>
        <dbReference type="Rhea" id="RHEA:48348"/>
        <dbReference type="Rhea" id="RHEA-COMP:12068"/>
        <dbReference type="Rhea" id="RHEA-COMP:12069"/>
        <dbReference type="ChEBI" id="CHEBI:65314"/>
        <dbReference type="ChEBI" id="CHEBI:65315"/>
    </reaction>
</comment>
<evidence type="ECO:0000256" key="7">
    <source>
        <dbReference type="PIRSR" id="PIRSR606225-1"/>
    </source>
</evidence>
<dbReference type="GO" id="GO:0003723">
    <property type="term" value="F:RNA binding"/>
    <property type="evidence" value="ECO:0007669"/>
    <property type="project" value="UniProtKB-KW"/>
</dbReference>
<dbReference type="InterPro" id="IPR020103">
    <property type="entry name" value="PsdUridine_synth_cat_dom_sf"/>
</dbReference>
<reference evidence="11 12" key="1">
    <citation type="journal article" date="2018" name="Genome Biol. Evol.">
        <title>Cladogenesis and Genomic Streamlining in Extracellular Endosymbionts of Tropical Stink Bugs.</title>
        <authorList>
            <person name="Otero-Bravo A."/>
            <person name="Goffredi S."/>
            <person name="Sabree Z.L."/>
        </authorList>
    </citation>
    <scope>NUCLEOTIDE SEQUENCE [LARGE SCALE GENOMIC DNA]</scope>
    <source>
        <strain evidence="11 12">SoET</strain>
    </source>
</reference>
<dbReference type="InterPro" id="IPR006225">
    <property type="entry name" value="PsdUridine_synth_RluC/D"/>
</dbReference>
<dbReference type="GO" id="GO:0160141">
    <property type="term" value="F:23S rRNA pseudouridine(955/2504/2580) synthase activity"/>
    <property type="evidence" value="ECO:0007669"/>
    <property type="project" value="UniProtKB-EC"/>
</dbReference>
<dbReference type="Pfam" id="PF00849">
    <property type="entry name" value="PseudoU_synth_2"/>
    <property type="match status" value="1"/>
</dbReference>
<dbReference type="InterPro" id="IPR050188">
    <property type="entry name" value="RluA_PseudoU_synthase"/>
</dbReference>
<evidence type="ECO:0000256" key="6">
    <source>
        <dbReference type="ARBA" id="ARBA00023235"/>
    </source>
</evidence>
<dbReference type="PANTHER" id="PTHR21600:SF92">
    <property type="entry name" value="RIBOSOMAL LARGE SUBUNIT PSEUDOURIDINE SYNTHASE C"/>
    <property type="match status" value="1"/>
</dbReference>
<dbReference type="EC" id="5.4.99.-" evidence="9"/>
<dbReference type="NCBIfam" id="TIGR00005">
    <property type="entry name" value="rluA_subfam"/>
    <property type="match status" value="1"/>
</dbReference>
<dbReference type="CDD" id="cd00165">
    <property type="entry name" value="S4"/>
    <property type="match status" value="1"/>
</dbReference>
<evidence type="ECO:0000313" key="12">
    <source>
        <dbReference type="Proteomes" id="UP000296034"/>
    </source>
</evidence>
<comment type="catalytic activity">
    <reaction evidence="1">
        <text>uridine(955/2504/2580) in 23S rRNA = pseudouridine(955/2504/2580) in 23S rRNA</text>
        <dbReference type="Rhea" id="RHEA:42528"/>
        <dbReference type="Rhea" id="RHEA-COMP:10099"/>
        <dbReference type="Rhea" id="RHEA-COMP:10100"/>
        <dbReference type="ChEBI" id="CHEBI:65314"/>
        <dbReference type="ChEBI" id="CHEBI:65315"/>
        <dbReference type="EC" id="5.4.99.24"/>
    </reaction>
</comment>
<accession>A0A2P5SZ78</accession>
<keyword evidence="4" id="KW-0698">rRNA processing</keyword>
<dbReference type="InterPro" id="IPR036986">
    <property type="entry name" value="S4_RNA-bd_sf"/>
</dbReference>
<dbReference type="OrthoDB" id="9807829at2"/>
<dbReference type="CDD" id="cd02869">
    <property type="entry name" value="PseudoU_synth_RluA_like"/>
    <property type="match status" value="1"/>
</dbReference>
<dbReference type="NCBIfam" id="NF008249">
    <property type="entry name" value="PRK11025.1"/>
    <property type="match status" value="1"/>
</dbReference>
<evidence type="ECO:0000256" key="2">
    <source>
        <dbReference type="ARBA" id="ARBA00002876"/>
    </source>
</evidence>
<dbReference type="SUPFAM" id="SSF55174">
    <property type="entry name" value="Alpha-L RNA-binding motif"/>
    <property type="match status" value="1"/>
</dbReference>
<sequence length="315" mass="36448">MKYSNLHNIIVSNENINQRIDNFLHSKFKNIPKSFIYKNLRKGNIKVNKKSIKPLYKLKLCDEISIPHNYLYNEHKEKLTTKIENVSFLNNIILHEDDSIIVLNKPSGIAVHGGSGLRFGIIEGLRILRSNYSFLELVHRLDRSTSGLLLIAKKRSALRCLHEQLRNKLIKKDYLALVYGIWPENLRIINAPLKKKIALYGGTSMVCVDRSGKPSETRFQVKEYFRYTSLIKAYPITGHTHQIRVHTLHAGHPILFDKRYGNHKFDNRIINTGLNRLFLHAHALTFLHPKTGKTIYLEAPIDKILIDCLSKLRVQ</sequence>
<comment type="similarity">
    <text evidence="3 9">Belongs to the pseudouridine synthase RluA family.</text>
</comment>
<dbReference type="GO" id="GO:0000455">
    <property type="term" value="P:enzyme-directed rRNA pseudouridine synthesis"/>
    <property type="evidence" value="ECO:0007669"/>
    <property type="project" value="UniProtKB-ARBA"/>
</dbReference>
<dbReference type="Proteomes" id="UP000296034">
    <property type="component" value="Unassembled WGS sequence"/>
</dbReference>
<protein>
    <recommendedName>
        <fullName evidence="9">Pseudouridine synthase</fullName>
        <ecNumber evidence="9">5.4.99.-</ecNumber>
    </recommendedName>
</protein>
<keyword evidence="6 9" id="KW-0413">Isomerase</keyword>
<organism evidence="11 12">
    <name type="scientific">Candidatus Pantoea edessiphila</name>
    <dbReference type="NCBI Taxonomy" id="2044610"/>
    <lineage>
        <taxon>Bacteria</taxon>
        <taxon>Pseudomonadati</taxon>
        <taxon>Pseudomonadota</taxon>
        <taxon>Gammaproteobacteria</taxon>
        <taxon>Enterobacterales</taxon>
        <taxon>Erwiniaceae</taxon>
        <taxon>Pantoea</taxon>
    </lineage>
</organism>
<dbReference type="PANTHER" id="PTHR21600">
    <property type="entry name" value="MITOCHONDRIAL RNA PSEUDOURIDINE SYNTHASE"/>
    <property type="match status" value="1"/>
</dbReference>
<dbReference type="SMART" id="SM00363">
    <property type="entry name" value="S4"/>
    <property type="match status" value="1"/>
</dbReference>
<feature type="active site" evidence="7">
    <location>
        <position position="142"/>
    </location>
</feature>
<evidence type="ECO:0000256" key="3">
    <source>
        <dbReference type="ARBA" id="ARBA00010876"/>
    </source>
</evidence>
<comment type="caution">
    <text evidence="11">The sequence shown here is derived from an EMBL/GenBank/DDBJ whole genome shotgun (WGS) entry which is preliminary data.</text>
</comment>
<evidence type="ECO:0000256" key="4">
    <source>
        <dbReference type="ARBA" id="ARBA00022552"/>
    </source>
</evidence>